<keyword evidence="2" id="KW-1185">Reference proteome</keyword>
<evidence type="ECO:0000313" key="2">
    <source>
        <dbReference type="Proteomes" id="UP000245207"/>
    </source>
</evidence>
<dbReference type="PANTHER" id="PTHR36702:SF1">
    <property type="entry name" value="HOLLIDAY JUNCTION RESOLVASE"/>
    <property type="match status" value="1"/>
</dbReference>
<proteinExistence type="predicted"/>
<dbReference type="EMBL" id="PKPP01000095">
    <property type="protein sequence ID" value="PWA97884.1"/>
    <property type="molecule type" value="Genomic_DNA"/>
</dbReference>
<accession>A0A2U1QIQ8</accession>
<sequence length="196" mass="21308">MVILLFCRCDRIQTHGSELLKASQVILDAVICLCKAYCNNTKSDDNGRTEKDVQSSVKESDDHVIRVVKCSVENLVELGFLAAYAGGNLVTTKSVMEGVVTLLQLGKGFLSVFFEKEVANVKTTPDSNELALLVKQDGIGEGVSLLQNGLRANASGLSLWQQNQLDYPDLCGEFLTRFSKLEDAVGQMAATISQTE</sequence>
<protein>
    <submittedName>
        <fullName evidence="1">Uncharacterized protein</fullName>
    </submittedName>
</protein>
<comment type="caution">
    <text evidence="1">The sequence shown here is derived from an EMBL/GenBank/DDBJ whole genome shotgun (WGS) entry which is preliminary data.</text>
</comment>
<dbReference type="AlphaFoldDB" id="A0A2U1QIQ8"/>
<reference evidence="1 2" key="1">
    <citation type="journal article" date="2018" name="Mol. Plant">
        <title>The genome of Artemisia annua provides insight into the evolution of Asteraceae family and artemisinin biosynthesis.</title>
        <authorList>
            <person name="Shen Q."/>
            <person name="Zhang L."/>
            <person name="Liao Z."/>
            <person name="Wang S."/>
            <person name="Yan T."/>
            <person name="Shi P."/>
            <person name="Liu M."/>
            <person name="Fu X."/>
            <person name="Pan Q."/>
            <person name="Wang Y."/>
            <person name="Lv Z."/>
            <person name="Lu X."/>
            <person name="Zhang F."/>
            <person name="Jiang W."/>
            <person name="Ma Y."/>
            <person name="Chen M."/>
            <person name="Hao X."/>
            <person name="Li L."/>
            <person name="Tang Y."/>
            <person name="Lv G."/>
            <person name="Zhou Y."/>
            <person name="Sun X."/>
            <person name="Brodelius P.E."/>
            <person name="Rose J.K.C."/>
            <person name="Tang K."/>
        </authorList>
    </citation>
    <scope>NUCLEOTIDE SEQUENCE [LARGE SCALE GENOMIC DNA]</scope>
    <source>
        <strain evidence="2">cv. Huhao1</strain>
        <tissue evidence="1">Leaf</tissue>
    </source>
</reference>
<dbReference type="PANTHER" id="PTHR36702">
    <property type="entry name" value="HOLLIDAY JUNCTION RESOLVASE"/>
    <property type="match status" value="1"/>
</dbReference>
<name>A0A2U1QIQ8_ARTAN</name>
<organism evidence="1 2">
    <name type="scientific">Artemisia annua</name>
    <name type="common">Sweet wormwood</name>
    <dbReference type="NCBI Taxonomy" id="35608"/>
    <lineage>
        <taxon>Eukaryota</taxon>
        <taxon>Viridiplantae</taxon>
        <taxon>Streptophyta</taxon>
        <taxon>Embryophyta</taxon>
        <taxon>Tracheophyta</taxon>
        <taxon>Spermatophyta</taxon>
        <taxon>Magnoliopsida</taxon>
        <taxon>eudicotyledons</taxon>
        <taxon>Gunneridae</taxon>
        <taxon>Pentapetalae</taxon>
        <taxon>asterids</taxon>
        <taxon>campanulids</taxon>
        <taxon>Asterales</taxon>
        <taxon>Asteraceae</taxon>
        <taxon>Asteroideae</taxon>
        <taxon>Anthemideae</taxon>
        <taxon>Artemisiinae</taxon>
        <taxon>Artemisia</taxon>
    </lineage>
</organism>
<evidence type="ECO:0000313" key="1">
    <source>
        <dbReference type="EMBL" id="PWA97884.1"/>
    </source>
</evidence>
<dbReference type="OrthoDB" id="1925340at2759"/>
<dbReference type="Proteomes" id="UP000245207">
    <property type="component" value="Unassembled WGS sequence"/>
</dbReference>
<dbReference type="STRING" id="35608.A0A2U1QIQ8"/>
<gene>
    <name evidence="1" type="ORF">CTI12_AA024790</name>
</gene>